<dbReference type="AlphaFoldDB" id="A0A3M8LHH6"/>
<proteinExistence type="inferred from homology"/>
<comment type="caution">
    <text evidence="8">The sequence shown here is derived from an EMBL/GenBank/DDBJ whole genome shotgun (WGS) entry which is preliminary data.</text>
</comment>
<dbReference type="FunFam" id="1.20.1260.100:FF:000001">
    <property type="entry name" value="translocator protein 2"/>
    <property type="match status" value="1"/>
</dbReference>
<dbReference type="GO" id="GO:0016020">
    <property type="term" value="C:membrane"/>
    <property type="evidence" value="ECO:0007669"/>
    <property type="project" value="UniProtKB-SubCell"/>
</dbReference>
<evidence type="ECO:0000256" key="2">
    <source>
        <dbReference type="ARBA" id="ARBA00007524"/>
    </source>
</evidence>
<dbReference type="OrthoDB" id="9795496at2"/>
<name>A0A3M8LHH6_9MICO</name>
<dbReference type="PANTHER" id="PTHR10057">
    <property type="entry name" value="PERIPHERAL-TYPE BENZODIAZEPINE RECEPTOR"/>
    <property type="match status" value="1"/>
</dbReference>
<evidence type="ECO:0000256" key="5">
    <source>
        <dbReference type="ARBA" id="ARBA00023136"/>
    </source>
</evidence>
<reference evidence="8 9" key="1">
    <citation type="submission" date="2018-11" db="EMBL/GenBank/DDBJ databases">
        <title>Cryobacterium sp. nov., isolated from rhizosphere soil of lettuce.</title>
        <authorList>
            <person name="Wang Y."/>
        </authorList>
    </citation>
    <scope>NUCLEOTIDE SEQUENCE [LARGE SCALE GENOMIC DNA]</scope>
    <source>
        <strain evidence="8 9">NEAU-85</strain>
    </source>
</reference>
<dbReference type="Pfam" id="PF03073">
    <property type="entry name" value="TspO_MBR"/>
    <property type="match status" value="1"/>
</dbReference>
<evidence type="ECO:0000313" key="8">
    <source>
        <dbReference type="EMBL" id="RNE64192.1"/>
    </source>
</evidence>
<accession>A0A3M8LHH6</accession>
<keyword evidence="4 6" id="KW-1133">Transmembrane helix</keyword>
<evidence type="ECO:0000256" key="6">
    <source>
        <dbReference type="SAM" id="Phobius"/>
    </source>
</evidence>
<comment type="subcellular location">
    <subcellularLocation>
        <location evidence="1">Membrane</location>
        <topology evidence="1">Multi-pass membrane protein</topology>
    </subcellularLocation>
</comment>
<feature type="chain" id="PRO_5038414035" evidence="7">
    <location>
        <begin position="20"/>
        <end position="166"/>
    </location>
</feature>
<feature type="transmembrane region" description="Helical" evidence="6">
    <location>
        <begin position="112"/>
        <end position="130"/>
    </location>
</feature>
<dbReference type="EMBL" id="RDSR01000005">
    <property type="protein sequence ID" value="RNE64192.1"/>
    <property type="molecule type" value="Genomic_DNA"/>
</dbReference>
<feature type="transmembrane region" description="Helical" evidence="6">
    <location>
        <begin position="142"/>
        <end position="163"/>
    </location>
</feature>
<feature type="signal peptide" evidence="7">
    <location>
        <begin position="1"/>
        <end position="19"/>
    </location>
</feature>
<evidence type="ECO:0000313" key="9">
    <source>
        <dbReference type="Proteomes" id="UP000279859"/>
    </source>
</evidence>
<evidence type="ECO:0000256" key="1">
    <source>
        <dbReference type="ARBA" id="ARBA00004141"/>
    </source>
</evidence>
<dbReference type="InterPro" id="IPR038330">
    <property type="entry name" value="TspO/MBR-related_sf"/>
</dbReference>
<dbReference type="RefSeq" id="WP_123045150.1">
    <property type="nucleotide sequence ID" value="NZ_RDSR01000005.1"/>
</dbReference>
<dbReference type="CDD" id="cd15904">
    <property type="entry name" value="TSPO_MBR"/>
    <property type="match status" value="1"/>
</dbReference>
<dbReference type="Gene3D" id="1.20.1260.100">
    <property type="entry name" value="TspO/MBR protein"/>
    <property type="match status" value="1"/>
</dbReference>
<organism evidence="8 9">
    <name type="scientific">Cryobacterium tepidiphilum</name>
    <dbReference type="NCBI Taxonomy" id="2486026"/>
    <lineage>
        <taxon>Bacteria</taxon>
        <taxon>Bacillati</taxon>
        <taxon>Actinomycetota</taxon>
        <taxon>Actinomycetes</taxon>
        <taxon>Micrococcales</taxon>
        <taxon>Microbacteriaceae</taxon>
        <taxon>Cryobacterium</taxon>
    </lineage>
</organism>
<protein>
    <submittedName>
        <fullName evidence="8">Tryptophan-rich sensory protein</fullName>
    </submittedName>
</protein>
<keyword evidence="9" id="KW-1185">Reference proteome</keyword>
<sequence length="166" mass="17110">MFLKSLVVTGTLTAAAATAGSLATTGAVKSRWYQTLRKPAIQPPPAAFPVVWSTLYADIALASASVLADGAKLATDAPTPAENPARGYLGALAVNLALNAAWSWCFFRMRNLPLSVGVAGGLALSSVGLARRAGRVKPALGWLLAPYAAWCAFATVLSARVAALNK</sequence>
<keyword evidence="5 6" id="KW-0472">Membrane</keyword>
<dbReference type="InterPro" id="IPR004307">
    <property type="entry name" value="TspO_MBR"/>
</dbReference>
<feature type="transmembrane region" description="Helical" evidence="6">
    <location>
        <begin position="88"/>
        <end position="106"/>
    </location>
</feature>
<evidence type="ECO:0000256" key="3">
    <source>
        <dbReference type="ARBA" id="ARBA00022692"/>
    </source>
</evidence>
<keyword evidence="3 6" id="KW-0812">Transmembrane</keyword>
<gene>
    <name evidence="8" type="ORF">EEJ31_04835</name>
</gene>
<comment type="similarity">
    <text evidence="2">Belongs to the TspO/BZRP family.</text>
</comment>
<dbReference type="PIRSF" id="PIRSF005859">
    <property type="entry name" value="PBR"/>
    <property type="match status" value="1"/>
</dbReference>
<dbReference type="PANTHER" id="PTHR10057:SF0">
    <property type="entry name" value="TRANSLOCATOR PROTEIN"/>
    <property type="match status" value="1"/>
</dbReference>
<dbReference type="GO" id="GO:0033013">
    <property type="term" value="P:tetrapyrrole metabolic process"/>
    <property type="evidence" value="ECO:0007669"/>
    <property type="project" value="UniProtKB-ARBA"/>
</dbReference>
<dbReference type="Proteomes" id="UP000279859">
    <property type="component" value="Unassembled WGS sequence"/>
</dbReference>
<feature type="transmembrane region" description="Helical" evidence="6">
    <location>
        <begin position="47"/>
        <end position="68"/>
    </location>
</feature>
<keyword evidence="7" id="KW-0732">Signal</keyword>
<evidence type="ECO:0000256" key="7">
    <source>
        <dbReference type="SAM" id="SignalP"/>
    </source>
</evidence>
<evidence type="ECO:0000256" key="4">
    <source>
        <dbReference type="ARBA" id="ARBA00022989"/>
    </source>
</evidence>